<name>A0A9W7SR70_9PEZI</name>
<proteinExistence type="predicted"/>
<evidence type="ECO:0000313" key="2">
    <source>
        <dbReference type="Proteomes" id="UP001138500"/>
    </source>
</evidence>
<reference evidence="1 2" key="2">
    <citation type="journal article" date="2021" name="Curr. Genet.">
        <title>Genetic response to nitrogen starvation in the aggressive Eucalyptus foliar pathogen Teratosphaeria destructans.</title>
        <authorList>
            <person name="Havenga M."/>
            <person name="Wingfield B.D."/>
            <person name="Wingfield M.J."/>
            <person name="Dreyer L.L."/>
            <person name="Roets F."/>
            <person name="Aylward J."/>
        </authorList>
    </citation>
    <scope>NUCLEOTIDE SEQUENCE [LARGE SCALE GENOMIC DNA]</scope>
    <source>
        <strain evidence="1">CMW44962</strain>
    </source>
</reference>
<protein>
    <submittedName>
        <fullName evidence="1">Uncharacterized protein</fullName>
    </submittedName>
</protein>
<organism evidence="1 2">
    <name type="scientific">Teratosphaeria destructans</name>
    <dbReference type="NCBI Taxonomy" id="418781"/>
    <lineage>
        <taxon>Eukaryota</taxon>
        <taxon>Fungi</taxon>
        <taxon>Dikarya</taxon>
        <taxon>Ascomycota</taxon>
        <taxon>Pezizomycotina</taxon>
        <taxon>Dothideomycetes</taxon>
        <taxon>Dothideomycetidae</taxon>
        <taxon>Mycosphaerellales</taxon>
        <taxon>Teratosphaeriaceae</taxon>
        <taxon>Teratosphaeria</taxon>
    </lineage>
</organism>
<dbReference type="Proteomes" id="UP001138500">
    <property type="component" value="Unassembled WGS sequence"/>
</dbReference>
<gene>
    <name evidence="1" type="ORF">Tdes44962_MAKER03132</name>
</gene>
<evidence type="ECO:0000313" key="1">
    <source>
        <dbReference type="EMBL" id="KAH9827025.1"/>
    </source>
</evidence>
<sequence length="94" mass="10190">MDLTEDEISSSDDEVQFIADYTGPGFDDSTGCLICYEDEENAGCDKVTCPRCEKVCHSKCVGEWNMCQVRALAAPWAGVLAQTAEEAGPCPCCR</sequence>
<accession>A0A9W7SR70</accession>
<dbReference type="AlphaFoldDB" id="A0A9W7SR70"/>
<dbReference type="EMBL" id="RIBY02001923">
    <property type="protein sequence ID" value="KAH9827025.1"/>
    <property type="molecule type" value="Genomic_DNA"/>
</dbReference>
<reference evidence="1 2" key="1">
    <citation type="journal article" date="2018" name="IMA Fungus">
        <title>IMA Genome-F 10: Nine draft genome sequences of Claviceps purpurea s.lat., including C. arundinis, C. humidiphila, and C. cf. spartinae, pseudomolecules for the pitch canker pathogen Fusarium circinatum, draft genome of Davidsoniella eucalypti, Grosmannia galeiformis, Quambalaria eucalypti, and Teratosphaeria destructans.</title>
        <authorList>
            <person name="Wingfield B.D."/>
            <person name="Liu M."/>
            <person name="Nguyen H.D."/>
            <person name="Lane F.A."/>
            <person name="Morgan S.W."/>
            <person name="De Vos L."/>
            <person name="Wilken P.M."/>
            <person name="Duong T.A."/>
            <person name="Aylward J."/>
            <person name="Coetzee M.P."/>
            <person name="Dadej K."/>
            <person name="De Beer Z.W."/>
            <person name="Findlay W."/>
            <person name="Havenga M."/>
            <person name="Kolarik M."/>
            <person name="Menzies J.G."/>
            <person name="Naidoo K."/>
            <person name="Pochopski O."/>
            <person name="Shoukouhi P."/>
            <person name="Santana Q.C."/>
            <person name="Seifert K.A."/>
            <person name="Soal N."/>
            <person name="Steenkamp E.T."/>
            <person name="Tatham C.T."/>
            <person name="van der Nest M.A."/>
            <person name="Wingfield M.J."/>
        </authorList>
    </citation>
    <scope>NUCLEOTIDE SEQUENCE [LARGE SCALE GENOMIC DNA]</scope>
    <source>
        <strain evidence="1">CMW44962</strain>
    </source>
</reference>
<comment type="caution">
    <text evidence="1">The sequence shown here is derived from an EMBL/GenBank/DDBJ whole genome shotgun (WGS) entry which is preliminary data.</text>
</comment>
<keyword evidence="2" id="KW-1185">Reference proteome</keyword>